<reference evidence="7 8" key="1">
    <citation type="journal article" date="2015" name="Int. J. Syst. Evol. Microbiol.">
        <title>Aestuariivita atlantica sp. nov., isolated from deep sea sediment of the Atlantic Ocean.</title>
        <authorList>
            <person name="Li G."/>
            <person name="Lai Q."/>
            <person name="Du Y."/>
            <person name="Liu X."/>
            <person name="Sun F."/>
            <person name="Shao Z."/>
        </authorList>
    </citation>
    <scope>NUCLEOTIDE SEQUENCE [LARGE SCALE GENOMIC DNA]</scope>
    <source>
        <strain evidence="7 8">22II-S11-z3</strain>
    </source>
</reference>
<dbReference type="AlphaFoldDB" id="A0A0L1JKM7"/>
<dbReference type="GO" id="GO:0005262">
    <property type="term" value="F:calcium channel activity"/>
    <property type="evidence" value="ECO:0007669"/>
    <property type="project" value="TreeGrafter"/>
</dbReference>
<dbReference type="OrthoDB" id="9794225at2"/>
<dbReference type="InterPro" id="IPR004837">
    <property type="entry name" value="NaCa_Exmemb"/>
</dbReference>
<evidence type="ECO:0000313" key="7">
    <source>
        <dbReference type="EMBL" id="KNG91938.1"/>
    </source>
</evidence>
<feature type="transmembrane region" description="Helical" evidence="5">
    <location>
        <begin position="208"/>
        <end position="230"/>
    </location>
</feature>
<dbReference type="GO" id="GO:0008273">
    <property type="term" value="F:calcium, potassium:sodium antiporter activity"/>
    <property type="evidence" value="ECO:0007669"/>
    <property type="project" value="TreeGrafter"/>
</dbReference>
<protein>
    <submittedName>
        <fullName evidence="7">Sodium:calcium antiporter</fullName>
    </submittedName>
</protein>
<dbReference type="RefSeq" id="WP_050532685.1">
    <property type="nucleotide sequence ID" value="NZ_AQQZ01000022.1"/>
</dbReference>
<comment type="subcellular location">
    <subcellularLocation>
        <location evidence="1">Membrane</location>
        <topology evidence="1">Multi-pass membrane protein</topology>
    </subcellularLocation>
</comment>
<feature type="transmembrane region" description="Helical" evidence="5">
    <location>
        <begin position="103"/>
        <end position="119"/>
    </location>
</feature>
<gene>
    <name evidence="7" type="ORF">ATO11_20050</name>
</gene>
<dbReference type="InterPro" id="IPR044880">
    <property type="entry name" value="NCX_ion-bd_dom_sf"/>
</dbReference>
<feature type="transmembrane region" description="Helical" evidence="5">
    <location>
        <begin position="170"/>
        <end position="188"/>
    </location>
</feature>
<organism evidence="7 8">
    <name type="scientific">Pseudaestuariivita atlantica</name>
    <dbReference type="NCBI Taxonomy" id="1317121"/>
    <lineage>
        <taxon>Bacteria</taxon>
        <taxon>Pseudomonadati</taxon>
        <taxon>Pseudomonadota</taxon>
        <taxon>Alphaproteobacteria</taxon>
        <taxon>Rhodobacterales</taxon>
        <taxon>Paracoccaceae</taxon>
        <taxon>Pseudaestuariivita</taxon>
    </lineage>
</organism>
<feature type="transmembrane region" description="Helical" evidence="5">
    <location>
        <begin position="125"/>
        <end position="143"/>
    </location>
</feature>
<keyword evidence="4 5" id="KW-0472">Membrane</keyword>
<keyword evidence="2 5" id="KW-0812">Transmembrane</keyword>
<dbReference type="InterPro" id="IPR004481">
    <property type="entry name" value="K/Na/Ca-exchanger"/>
</dbReference>
<proteinExistence type="predicted"/>
<accession>A0A0L1JKM7</accession>
<dbReference type="NCBIfam" id="TIGR00367">
    <property type="entry name" value="calcium/sodium antiporter"/>
    <property type="match status" value="1"/>
</dbReference>
<evidence type="ECO:0000256" key="5">
    <source>
        <dbReference type="SAM" id="Phobius"/>
    </source>
</evidence>
<comment type="caution">
    <text evidence="7">The sequence shown here is derived from an EMBL/GenBank/DDBJ whole genome shotgun (WGS) entry which is preliminary data.</text>
</comment>
<dbReference type="Gene3D" id="1.20.1420.30">
    <property type="entry name" value="NCX, central ion-binding region"/>
    <property type="match status" value="1"/>
</dbReference>
<evidence type="ECO:0000256" key="3">
    <source>
        <dbReference type="ARBA" id="ARBA00022989"/>
    </source>
</evidence>
<dbReference type="PANTHER" id="PTHR10846">
    <property type="entry name" value="SODIUM/POTASSIUM/CALCIUM EXCHANGER"/>
    <property type="match status" value="1"/>
</dbReference>
<dbReference type="EMBL" id="AQQZ01000022">
    <property type="protein sequence ID" value="KNG91938.1"/>
    <property type="molecule type" value="Genomic_DNA"/>
</dbReference>
<keyword evidence="8" id="KW-1185">Reference proteome</keyword>
<feature type="transmembrane region" description="Helical" evidence="5">
    <location>
        <begin position="299"/>
        <end position="317"/>
    </location>
</feature>
<evidence type="ECO:0000256" key="2">
    <source>
        <dbReference type="ARBA" id="ARBA00022692"/>
    </source>
</evidence>
<evidence type="ECO:0000256" key="4">
    <source>
        <dbReference type="ARBA" id="ARBA00023136"/>
    </source>
</evidence>
<evidence type="ECO:0000313" key="8">
    <source>
        <dbReference type="Proteomes" id="UP000036938"/>
    </source>
</evidence>
<evidence type="ECO:0000259" key="6">
    <source>
        <dbReference type="Pfam" id="PF01699"/>
    </source>
</evidence>
<evidence type="ECO:0000256" key="1">
    <source>
        <dbReference type="ARBA" id="ARBA00004141"/>
    </source>
</evidence>
<feature type="transmembrane region" description="Helical" evidence="5">
    <location>
        <begin position="242"/>
        <end position="263"/>
    </location>
</feature>
<keyword evidence="3 5" id="KW-1133">Transmembrane helix</keyword>
<feature type="domain" description="Sodium/calcium exchanger membrane region" evidence="6">
    <location>
        <begin position="3"/>
        <end position="142"/>
    </location>
</feature>
<dbReference type="Pfam" id="PF01699">
    <property type="entry name" value="Na_Ca_ex"/>
    <property type="match status" value="2"/>
</dbReference>
<dbReference type="PANTHER" id="PTHR10846:SF8">
    <property type="entry name" value="INNER MEMBRANE PROTEIN YRBG"/>
    <property type="match status" value="1"/>
</dbReference>
<feature type="transmembrane region" description="Helical" evidence="5">
    <location>
        <begin position="76"/>
        <end position="96"/>
    </location>
</feature>
<feature type="domain" description="Sodium/calcium exchanger membrane region" evidence="6">
    <location>
        <begin position="174"/>
        <end position="314"/>
    </location>
</feature>
<feature type="transmembrane region" description="Helical" evidence="5">
    <location>
        <begin position="269"/>
        <end position="292"/>
    </location>
</feature>
<dbReference type="PATRIC" id="fig|1317121.7.peg.1774"/>
<name>A0A0L1JKM7_9RHOB</name>
<sequence>MTFLYLLLGFVLLIAGGEALVRGAVGLAERLKIPPIVIGLTLVGFGTSTPELVTSLQAMLAGAPGIAVGNVVGSNIANILLILGIAALLSPITVAPSAFRRDGAVLVLASLACLAVVLIGAVPRWVGLAFAIALAGYILLTYISERGNGSASAALHEAEASAAPTPPQSVWMMVLSFVGGLTLTILGARWLVESAIDLARLAGVTETVIGLTIVAVGTSLPELVTSVIAARRGQGDVALGNIVGSNIFNILGILGVTAAVAPIPVPSEIASFDIWVMLAATAVLIAVAVTGWRIRRGESFMLLSAYVAYLAALLVMASPI</sequence>
<dbReference type="Proteomes" id="UP000036938">
    <property type="component" value="Unassembled WGS sequence"/>
</dbReference>
<dbReference type="STRING" id="1317121.ATO11_20050"/>
<dbReference type="GO" id="GO:0005886">
    <property type="term" value="C:plasma membrane"/>
    <property type="evidence" value="ECO:0007669"/>
    <property type="project" value="TreeGrafter"/>
</dbReference>
<dbReference type="GO" id="GO:0006874">
    <property type="term" value="P:intracellular calcium ion homeostasis"/>
    <property type="evidence" value="ECO:0007669"/>
    <property type="project" value="TreeGrafter"/>
</dbReference>